<keyword evidence="3" id="KW-1185">Reference proteome</keyword>
<dbReference type="InterPro" id="IPR052729">
    <property type="entry name" value="Acyl/Acetyltrans_Enzymes"/>
</dbReference>
<dbReference type="InterPro" id="IPR000182">
    <property type="entry name" value="GNAT_dom"/>
</dbReference>
<dbReference type="EC" id="2.3.1.-" evidence="2"/>
<dbReference type="GO" id="GO:0016747">
    <property type="term" value="F:acyltransferase activity, transferring groups other than amino-acyl groups"/>
    <property type="evidence" value="ECO:0007669"/>
    <property type="project" value="InterPro"/>
</dbReference>
<gene>
    <name evidence="2" type="ORF">NJQ99_10080</name>
</gene>
<evidence type="ECO:0000313" key="2">
    <source>
        <dbReference type="EMBL" id="MCP1336755.1"/>
    </source>
</evidence>
<dbReference type="Proteomes" id="UP001055804">
    <property type="component" value="Unassembled WGS sequence"/>
</dbReference>
<dbReference type="RefSeq" id="WP_269332701.1">
    <property type="nucleotide sequence ID" value="NZ_JAMZFT010000002.1"/>
</dbReference>
<evidence type="ECO:0000259" key="1">
    <source>
        <dbReference type="PROSITE" id="PS51186"/>
    </source>
</evidence>
<sequence length="275" mass="28654">MASSEVPPIEALSAGDMADLLALSADASWNQVAADWQVFLDRGAVWGVREEGTVVASAALLPYRPATAWVSMVLTLKRARGSGHASRLLAHAVAASLARGLPPQLDATPEGLPIYRRQGFKARFEITRWKRPGEVRPCPPPALPDPAVLERAAALDARALGVARPEVLAHLAARGPHALAADGFALSRDGRAAHHIGPVVAADPARAQSLFRKVLAQIGEGAAVSVDARDAAPGFAVMLEGLGFQRLRPFTRMALGAAPAGTPDLIAAIAGPELA</sequence>
<feature type="domain" description="N-acetyltransferase" evidence="1">
    <location>
        <begin position="7"/>
        <end position="139"/>
    </location>
</feature>
<name>A0A9J6PG25_9PROT</name>
<dbReference type="Pfam" id="PF18014">
    <property type="entry name" value="Acetyltransf_18"/>
    <property type="match status" value="1"/>
</dbReference>
<dbReference type="Pfam" id="PF13508">
    <property type="entry name" value="Acetyltransf_7"/>
    <property type="match status" value="1"/>
</dbReference>
<dbReference type="PANTHER" id="PTHR47237">
    <property type="entry name" value="SLL0310 PROTEIN"/>
    <property type="match status" value="1"/>
</dbReference>
<reference evidence="2" key="1">
    <citation type="submission" date="2022-06" db="EMBL/GenBank/DDBJ databases">
        <title>Isolation and Genomics of Futiania mangrovii gen. nov., sp. nov., a Rare and Metabolically-versatile member in the Class Alphaproteobacteria.</title>
        <authorList>
            <person name="Liu L."/>
            <person name="Huang W.-C."/>
            <person name="Pan J."/>
            <person name="Li J."/>
            <person name="Huang Y."/>
            <person name="Du H."/>
            <person name="Liu Y."/>
            <person name="Li M."/>
        </authorList>
    </citation>
    <scope>NUCLEOTIDE SEQUENCE</scope>
    <source>
        <strain evidence="2">FT118</strain>
    </source>
</reference>
<dbReference type="EMBL" id="JAMZFT010000002">
    <property type="protein sequence ID" value="MCP1336755.1"/>
    <property type="molecule type" value="Genomic_DNA"/>
</dbReference>
<dbReference type="AlphaFoldDB" id="A0A9J6PG25"/>
<dbReference type="InterPro" id="IPR016181">
    <property type="entry name" value="Acyl_CoA_acyltransferase"/>
</dbReference>
<keyword evidence="2" id="KW-0012">Acyltransferase</keyword>
<comment type="caution">
    <text evidence="2">The sequence shown here is derived from an EMBL/GenBank/DDBJ whole genome shotgun (WGS) entry which is preliminary data.</text>
</comment>
<keyword evidence="2" id="KW-0808">Transferase</keyword>
<dbReference type="PANTHER" id="PTHR47237:SF2">
    <property type="entry name" value="BLL4206 PROTEIN"/>
    <property type="match status" value="1"/>
</dbReference>
<evidence type="ECO:0000313" key="3">
    <source>
        <dbReference type="Proteomes" id="UP001055804"/>
    </source>
</evidence>
<dbReference type="Gene3D" id="3.40.630.30">
    <property type="match status" value="1"/>
</dbReference>
<organism evidence="2 3">
    <name type="scientific">Futiania mangrovi</name>
    <dbReference type="NCBI Taxonomy" id="2959716"/>
    <lineage>
        <taxon>Bacteria</taxon>
        <taxon>Pseudomonadati</taxon>
        <taxon>Pseudomonadota</taxon>
        <taxon>Alphaproteobacteria</taxon>
        <taxon>Futianiales</taxon>
        <taxon>Futianiaceae</taxon>
        <taxon>Futiania</taxon>
    </lineage>
</organism>
<dbReference type="CDD" id="cd04301">
    <property type="entry name" value="NAT_SF"/>
    <property type="match status" value="1"/>
</dbReference>
<dbReference type="InterPro" id="IPR041496">
    <property type="entry name" value="YitH/HolE_GNAT"/>
</dbReference>
<accession>A0A9J6PG25</accession>
<dbReference type="PROSITE" id="PS51186">
    <property type="entry name" value="GNAT"/>
    <property type="match status" value="1"/>
</dbReference>
<dbReference type="Gene3D" id="3.40.630.90">
    <property type="match status" value="1"/>
</dbReference>
<dbReference type="SUPFAM" id="SSF55729">
    <property type="entry name" value="Acyl-CoA N-acyltransferases (Nat)"/>
    <property type="match status" value="1"/>
</dbReference>
<protein>
    <submittedName>
        <fullName evidence="2">GNAT family N-acetyltransferase</fullName>
        <ecNumber evidence="2">2.3.1.-</ecNumber>
    </submittedName>
</protein>
<proteinExistence type="predicted"/>